<evidence type="ECO:0000256" key="3">
    <source>
        <dbReference type="ARBA" id="ARBA00022618"/>
    </source>
</evidence>
<dbReference type="GO" id="GO:0007059">
    <property type="term" value="P:chromosome segregation"/>
    <property type="evidence" value="ECO:0007669"/>
    <property type="project" value="UniProtKB-UniRule"/>
</dbReference>
<evidence type="ECO:0000256" key="2">
    <source>
        <dbReference type="ARBA" id="ARBA00022490"/>
    </source>
</evidence>
<feature type="active site" evidence="9">
    <location>
        <position position="181"/>
    </location>
</feature>
<feature type="active site" evidence="9">
    <location>
        <position position="157"/>
    </location>
</feature>
<dbReference type="GO" id="GO:0051301">
    <property type="term" value="P:cell division"/>
    <property type="evidence" value="ECO:0007669"/>
    <property type="project" value="UniProtKB-KW"/>
</dbReference>
<comment type="subunit">
    <text evidence="9">Forms a cyclic heterotetrameric complex composed of two molecules of XerC and two molecules of XerD.</text>
</comment>
<feature type="active site" description="O-(3'-phospho-DNA)-tyrosine intermediate" evidence="9">
    <location>
        <position position="292"/>
    </location>
</feature>
<dbReference type="KEGG" id="cfk:CFRA_07440"/>
<dbReference type="Pfam" id="PF00589">
    <property type="entry name" value="Phage_integrase"/>
    <property type="match status" value="1"/>
</dbReference>
<dbReference type="InterPro" id="IPR011010">
    <property type="entry name" value="DNA_brk_join_enz"/>
</dbReference>
<comment type="function">
    <text evidence="9">Site-specific tyrosine recombinase, which acts by catalyzing the cutting and rejoining of the recombining DNA molecules. The XerC-XerD complex is essential to convert dimers of the bacterial chromosome into monomers to permit their segregation at cell division. It also contributes to the segregational stability of plasmids.</text>
</comment>
<dbReference type="InterPro" id="IPR044068">
    <property type="entry name" value="CB"/>
</dbReference>
<keyword evidence="8 9" id="KW-0131">Cell cycle</keyword>
<reference evidence="12 13" key="1">
    <citation type="submission" date="2014-08" db="EMBL/GenBank/DDBJ databases">
        <title>Complete genome sequence of Corynebacterium frankenforstense ST18(T) (=DSM 45800(T)), isolated from raw cow milk.</title>
        <authorList>
            <person name="Ruckert C."/>
            <person name="Albersmeier A."/>
            <person name="Winkler A."/>
            <person name="Lipski A."/>
            <person name="Kalinowski J."/>
        </authorList>
    </citation>
    <scope>NUCLEOTIDE SEQUENCE [LARGE SCALE GENOMIC DNA]</scope>
    <source>
        <strain evidence="12 13">ST18</strain>
    </source>
</reference>
<feature type="active site" evidence="9">
    <location>
        <position position="260"/>
    </location>
</feature>
<evidence type="ECO:0000259" key="11">
    <source>
        <dbReference type="PROSITE" id="PS51900"/>
    </source>
</evidence>
<dbReference type="OrthoDB" id="9801717at2"/>
<organism evidence="12 13">
    <name type="scientific">Corynebacterium frankenforstense DSM 45800</name>
    <dbReference type="NCBI Taxonomy" id="1437875"/>
    <lineage>
        <taxon>Bacteria</taxon>
        <taxon>Bacillati</taxon>
        <taxon>Actinomycetota</taxon>
        <taxon>Actinomycetes</taxon>
        <taxon>Mycobacteriales</taxon>
        <taxon>Corynebacteriaceae</taxon>
        <taxon>Corynebacterium</taxon>
    </lineage>
</organism>
<dbReference type="Gene3D" id="1.10.150.130">
    <property type="match status" value="1"/>
</dbReference>
<dbReference type="GO" id="GO:0009037">
    <property type="term" value="F:tyrosine-based site-specific recombinase activity"/>
    <property type="evidence" value="ECO:0007669"/>
    <property type="project" value="UniProtKB-UniRule"/>
</dbReference>
<dbReference type="Gene3D" id="1.10.443.10">
    <property type="entry name" value="Intergrase catalytic core"/>
    <property type="match status" value="1"/>
</dbReference>
<dbReference type="Pfam" id="PF02899">
    <property type="entry name" value="Phage_int_SAM_1"/>
    <property type="match status" value="1"/>
</dbReference>
<dbReference type="EMBL" id="CP009247">
    <property type="protein sequence ID" value="APT89118.1"/>
    <property type="molecule type" value="Genomic_DNA"/>
</dbReference>
<evidence type="ECO:0000256" key="7">
    <source>
        <dbReference type="ARBA" id="ARBA00023172"/>
    </source>
</evidence>
<name>A0A1L7CTM3_9CORY</name>
<evidence type="ECO:0000256" key="5">
    <source>
        <dbReference type="ARBA" id="ARBA00022908"/>
    </source>
</evidence>
<dbReference type="SUPFAM" id="SSF47823">
    <property type="entry name" value="lambda integrase-like, N-terminal domain"/>
    <property type="match status" value="1"/>
</dbReference>
<dbReference type="PANTHER" id="PTHR30349">
    <property type="entry name" value="PHAGE INTEGRASE-RELATED"/>
    <property type="match status" value="1"/>
</dbReference>
<dbReference type="GO" id="GO:0005737">
    <property type="term" value="C:cytoplasm"/>
    <property type="evidence" value="ECO:0007669"/>
    <property type="project" value="UniProtKB-SubCell"/>
</dbReference>
<evidence type="ECO:0000256" key="6">
    <source>
        <dbReference type="ARBA" id="ARBA00023125"/>
    </source>
</evidence>
<comment type="subcellular location">
    <subcellularLocation>
        <location evidence="1 9">Cytoplasm</location>
    </subcellularLocation>
</comment>
<keyword evidence="5 9" id="KW-0229">DNA integration</keyword>
<keyword evidence="7 9" id="KW-0233">DNA recombination</keyword>
<evidence type="ECO:0000256" key="1">
    <source>
        <dbReference type="ARBA" id="ARBA00004496"/>
    </source>
</evidence>
<evidence type="ECO:0000313" key="13">
    <source>
        <dbReference type="Proteomes" id="UP000185434"/>
    </source>
</evidence>
<dbReference type="PROSITE" id="PS51900">
    <property type="entry name" value="CB"/>
    <property type="match status" value="1"/>
</dbReference>
<evidence type="ECO:0000256" key="9">
    <source>
        <dbReference type="HAMAP-Rule" id="MF_01808"/>
    </source>
</evidence>
<feature type="domain" description="Tyr recombinase" evidence="10">
    <location>
        <begin position="111"/>
        <end position="305"/>
    </location>
</feature>
<dbReference type="PROSITE" id="PS51898">
    <property type="entry name" value="TYR_RECOMBINASE"/>
    <property type="match status" value="1"/>
</dbReference>
<dbReference type="Proteomes" id="UP000185434">
    <property type="component" value="Chromosome"/>
</dbReference>
<feature type="active site" evidence="9">
    <location>
        <position position="257"/>
    </location>
</feature>
<evidence type="ECO:0000313" key="12">
    <source>
        <dbReference type="EMBL" id="APT89118.1"/>
    </source>
</evidence>
<proteinExistence type="inferred from homology"/>
<dbReference type="AlphaFoldDB" id="A0A1L7CTM3"/>
<dbReference type="InterPro" id="IPR050090">
    <property type="entry name" value="Tyrosine_recombinase_XerCD"/>
</dbReference>
<feature type="domain" description="Core-binding (CB)" evidence="11">
    <location>
        <begin position="9"/>
        <end position="90"/>
    </location>
</feature>
<dbReference type="InterPro" id="IPR023009">
    <property type="entry name" value="Tyrosine_recombinase_XerC/XerD"/>
</dbReference>
<dbReference type="InterPro" id="IPR002104">
    <property type="entry name" value="Integrase_catalytic"/>
</dbReference>
<dbReference type="GO" id="GO:0003677">
    <property type="term" value="F:DNA binding"/>
    <property type="evidence" value="ECO:0007669"/>
    <property type="project" value="UniProtKB-UniRule"/>
</dbReference>
<sequence length="311" mass="33748">MSPMGAHESQIEAAAGDFAEYQELVLGRSPATVRSYHSDLVDLAGVIPTFAEFTLENLRAWLGEAAHRGLARSTLARRTASARAFSTWAVRHGHLERDVAVRLSTPAPKRHLPHVLSENQAREVLDAGDAAAGSREAGPEELRDAAILELLYATGIRVSELTGLDVDDVDLKSGTLRVTGKGDKQRTAPFGRPAAAALTAWLDRGRPRLIRPEKTGRAADRHAVFFGVRGGRITDRQVRRVVSAAVEAVGAGEASPHDLRHSAATHLLEGGADLREVQELLGHSSMQTTQIYTHVSTNRLRRVYQQAHPRA</sequence>
<protein>
    <recommendedName>
        <fullName evidence="9">Tyrosine recombinase XerC</fullName>
    </recommendedName>
</protein>
<evidence type="ECO:0000259" key="10">
    <source>
        <dbReference type="PROSITE" id="PS51898"/>
    </source>
</evidence>
<dbReference type="STRING" id="1437875.CFRA_07440"/>
<dbReference type="HAMAP" id="MF_01808">
    <property type="entry name" value="Recomb_XerC_XerD"/>
    <property type="match status" value="1"/>
</dbReference>
<dbReference type="InterPro" id="IPR010998">
    <property type="entry name" value="Integrase_recombinase_N"/>
</dbReference>
<evidence type="ECO:0000256" key="4">
    <source>
        <dbReference type="ARBA" id="ARBA00022829"/>
    </source>
</evidence>
<feature type="active site" evidence="9">
    <location>
        <position position="283"/>
    </location>
</feature>
<dbReference type="CDD" id="cd00798">
    <property type="entry name" value="INT_XerDC_C"/>
    <property type="match status" value="1"/>
</dbReference>
<dbReference type="GO" id="GO:0006313">
    <property type="term" value="P:DNA transposition"/>
    <property type="evidence" value="ECO:0007669"/>
    <property type="project" value="UniProtKB-UniRule"/>
</dbReference>
<comment type="similarity">
    <text evidence="9">Belongs to the 'phage' integrase family. XerC subfamily.</text>
</comment>
<dbReference type="SUPFAM" id="SSF56349">
    <property type="entry name" value="DNA breaking-rejoining enzymes"/>
    <property type="match status" value="1"/>
</dbReference>
<keyword evidence="3 9" id="KW-0132">Cell division</keyword>
<keyword evidence="13" id="KW-1185">Reference proteome</keyword>
<dbReference type="PANTHER" id="PTHR30349:SF77">
    <property type="entry name" value="TYROSINE RECOMBINASE XERC"/>
    <property type="match status" value="1"/>
</dbReference>
<keyword evidence="2 9" id="KW-0963">Cytoplasm</keyword>
<evidence type="ECO:0000256" key="8">
    <source>
        <dbReference type="ARBA" id="ARBA00023306"/>
    </source>
</evidence>
<keyword evidence="4 9" id="KW-0159">Chromosome partition</keyword>
<dbReference type="InterPro" id="IPR013762">
    <property type="entry name" value="Integrase-like_cat_sf"/>
</dbReference>
<accession>A0A1L7CTM3</accession>
<keyword evidence="6 9" id="KW-0238">DNA-binding</keyword>
<dbReference type="InterPro" id="IPR004107">
    <property type="entry name" value="Integrase_SAM-like_N"/>
</dbReference>
<gene>
    <name evidence="9" type="primary">xerC</name>
    <name evidence="12" type="ORF">CFRA_07440</name>
</gene>